<dbReference type="AlphaFoldDB" id="A0A4C1SE91"/>
<organism evidence="1 2">
    <name type="scientific">Eumeta variegata</name>
    <name type="common">Bagworm moth</name>
    <name type="synonym">Eumeta japonica</name>
    <dbReference type="NCBI Taxonomy" id="151549"/>
    <lineage>
        <taxon>Eukaryota</taxon>
        <taxon>Metazoa</taxon>
        <taxon>Ecdysozoa</taxon>
        <taxon>Arthropoda</taxon>
        <taxon>Hexapoda</taxon>
        <taxon>Insecta</taxon>
        <taxon>Pterygota</taxon>
        <taxon>Neoptera</taxon>
        <taxon>Endopterygota</taxon>
        <taxon>Lepidoptera</taxon>
        <taxon>Glossata</taxon>
        <taxon>Ditrysia</taxon>
        <taxon>Tineoidea</taxon>
        <taxon>Psychidae</taxon>
        <taxon>Oiketicinae</taxon>
        <taxon>Eumeta</taxon>
    </lineage>
</organism>
<evidence type="ECO:0000313" key="2">
    <source>
        <dbReference type="Proteomes" id="UP000299102"/>
    </source>
</evidence>
<protein>
    <submittedName>
        <fullName evidence="1">Uncharacterized protein</fullName>
    </submittedName>
</protein>
<dbReference type="Proteomes" id="UP000299102">
    <property type="component" value="Unassembled WGS sequence"/>
</dbReference>
<comment type="caution">
    <text evidence="1">The sequence shown here is derived from an EMBL/GenBank/DDBJ whole genome shotgun (WGS) entry which is preliminary data.</text>
</comment>
<name>A0A4C1SE91_EUMVA</name>
<dbReference type="EMBL" id="BGZK01000003">
    <property type="protein sequence ID" value="GBO99429.1"/>
    <property type="molecule type" value="Genomic_DNA"/>
</dbReference>
<gene>
    <name evidence="1" type="ORF">EVAR_633_1</name>
</gene>
<dbReference type="OrthoDB" id="425681at2759"/>
<proteinExistence type="predicted"/>
<evidence type="ECO:0000313" key="1">
    <source>
        <dbReference type="EMBL" id="GBO99429.1"/>
    </source>
</evidence>
<keyword evidence="2" id="KW-1185">Reference proteome</keyword>
<reference evidence="1 2" key="1">
    <citation type="journal article" date="2019" name="Commun. Biol.">
        <title>The bagworm genome reveals a unique fibroin gene that provides high tensile strength.</title>
        <authorList>
            <person name="Kono N."/>
            <person name="Nakamura H."/>
            <person name="Ohtoshi R."/>
            <person name="Tomita M."/>
            <person name="Numata K."/>
            <person name="Arakawa K."/>
        </authorList>
    </citation>
    <scope>NUCLEOTIDE SEQUENCE [LARGE SCALE GENOMIC DNA]</scope>
</reference>
<sequence length="149" mass="16945">MRSLRSMREVSLKDICKDNGVRERYGLTGGVVKRLEKSMLRWFGHLERANETRLTKECYRQPHQLRNAGKLNIFPRTCDVIKVDRSECESELRGGELLNFDYTNSSITRALCFVIAGKGLQARAQSDGWPRGELRRSTNASAVLKLSGL</sequence>
<accession>A0A4C1SE91</accession>